<accession>A0A9X7FY00</accession>
<dbReference type="Proteomes" id="UP000226106">
    <property type="component" value="Unassembled WGS sequence"/>
</dbReference>
<sequence length="62" mass="7543">MISEFGFNWREISVDYVKKCVGKEDLMCKHGKEFFFIEKTDVPPDYIRFDFLIRGSWFIRVQ</sequence>
<protein>
    <submittedName>
        <fullName evidence="1">Uncharacterized protein</fullName>
    </submittedName>
</protein>
<proteinExistence type="predicted"/>
<gene>
    <name evidence="1" type="ORF">COK72_02215</name>
</gene>
<comment type="caution">
    <text evidence="1">The sequence shown here is derived from an EMBL/GenBank/DDBJ whole genome shotgun (WGS) entry which is preliminary data.</text>
</comment>
<evidence type="ECO:0000313" key="2">
    <source>
        <dbReference type="Proteomes" id="UP000226106"/>
    </source>
</evidence>
<evidence type="ECO:0000313" key="1">
    <source>
        <dbReference type="EMBL" id="PFT50843.1"/>
    </source>
</evidence>
<dbReference type="AlphaFoldDB" id="A0A9X7FY00"/>
<name>A0A9X7FY00_BACTU</name>
<reference evidence="1 2" key="1">
    <citation type="submission" date="2017-09" db="EMBL/GenBank/DDBJ databases">
        <title>Large-scale bioinformatics analysis of Bacillus genomes uncovers conserved roles of natural products in bacterial physiology.</title>
        <authorList>
            <consortium name="Agbiome Team Llc"/>
            <person name="Bleich R.M."/>
            <person name="Grubbs K.J."/>
            <person name="Santa Maria K.C."/>
            <person name="Allen S.E."/>
            <person name="Farag S."/>
            <person name="Shank E.A."/>
            <person name="Bowers A."/>
        </authorList>
    </citation>
    <scope>NUCLEOTIDE SEQUENCE [LARGE SCALE GENOMIC DNA]</scope>
    <source>
        <strain evidence="1 2">AFS065400</strain>
    </source>
</reference>
<organism evidence="1 2">
    <name type="scientific">Bacillus thuringiensis</name>
    <dbReference type="NCBI Taxonomy" id="1428"/>
    <lineage>
        <taxon>Bacteria</taxon>
        <taxon>Bacillati</taxon>
        <taxon>Bacillota</taxon>
        <taxon>Bacilli</taxon>
        <taxon>Bacillales</taxon>
        <taxon>Bacillaceae</taxon>
        <taxon>Bacillus</taxon>
        <taxon>Bacillus cereus group</taxon>
    </lineage>
</organism>
<dbReference type="EMBL" id="NVCO01000007">
    <property type="protein sequence ID" value="PFT50843.1"/>
    <property type="molecule type" value="Genomic_DNA"/>
</dbReference>